<organism evidence="2 3">
    <name type="scientific">Penaeus vannamei</name>
    <name type="common">Whiteleg shrimp</name>
    <name type="synonym">Litopenaeus vannamei</name>
    <dbReference type="NCBI Taxonomy" id="6689"/>
    <lineage>
        <taxon>Eukaryota</taxon>
        <taxon>Metazoa</taxon>
        <taxon>Ecdysozoa</taxon>
        <taxon>Arthropoda</taxon>
        <taxon>Crustacea</taxon>
        <taxon>Multicrustacea</taxon>
        <taxon>Malacostraca</taxon>
        <taxon>Eumalacostraca</taxon>
        <taxon>Eucarida</taxon>
        <taxon>Decapoda</taxon>
        <taxon>Dendrobranchiata</taxon>
        <taxon>Penaeoidea</taxon>
        <taxon>Penaeidae</taxon>
        <taxon>Penaeus</taxon>
    </lineage>
</organism>
<proteinExistence type="predicted"/>
<dbReference type="AlphaFoldDB" id="A0A3R7QKV2"/>
<evidence type="ECO:0000256" key="1">
    <source>
        <dbReference type="SAM" id="MobiDB-lite"/>
    </source>
</evidence>
<evidence type="ECO:0000313" key="2">
    <source>
        <dbReference type="EMBL" id="ROT70650.1"/>
    </source>
</evidence>
<dbReference type="EMBL" id="QCYY01002402">
    <property type="protein sequence ID" value="ROT70650.1"/>
    <property type="molecule type" value="Genomic_DNA"/>
</dbReference>
<evidence type="ECO:0000313" key="3">
    <source>
        <dbReference type="Proteomes" id="UP000283509"/>
    </source>
</evidence>
<accession>A0A3R7QKV2</accession>
<dbReference type="Proteomes" id="UP000283509">
    <property type="component" value="Unassembled WGS sequence"/>
</dbReference>
<protein>
    <submittedName>
        <fullName evidence="2">Uncharacterized protein</fullName>
    </submittedName>
</protein>
<comment type="caution">
    <text evidence="2">The sequence shown here is derived from an EMBL/GenBank/DDBJ whole genome shotgun (WGS) entry which is preliminary data.</text>
</comment>
<feature type="non-terminal residue" evidence="2">
    <location>
        <position position="1"/>
    </location>
</feature>
<gene>
    <name evidence="2" type="ORF">C7M84_011065</name>
</gene>
<feature type="region of interest" description="Disordered" evidence="1">
    <location>
        <begin position="66"/>
        <end position="88"/>
    </location>
</feature>
<reference evidence="2 3" key="2">
    <citation type="submission" date="2019-01" db="EMBL/GenBank/DDBJ databases">
        <title>The decoding of complex shrimp genome reveals the adaptation for benthos swimmer, frequently molting mechanism and breeding impact on genome.</title>
        <authorList>
            <person name="Sun Y."/>
            <person name="Gao Y."/>
            <person name="Yu Y."/>
        </authorList>
    </citation>
    <scope>NUCLEOTIDE SEQUENCE [LARGE SCALE GENOMIC DNA]</scope>
    <source>
        <tissue evidence="2">Muscle</tissue>
    </source>
</reference>
<keyword evidence="3" id="KW-1185">Reference proteome</keyword>
<feature type="region of interest" description="Disordered" evidence="1">
    <location>
        <begin position="124"/>
        <end position="150"/>
    </location>
</feature>
<reference evidence="2 3" key="1">
    <citation type="submission" date="2018-04" db="EMBL/GenBank/DDBJ databases">
        <authorList>
            <person name="Zhang X."/>
            <person name="Yuan J."/>
            <person name="Li F."/>
            <person name="Xiang J."/>
        </authorList>
    </citation>
    <scope>NUCLEOTIDE SEQUENCE [LARGE SCALE GENOMIC DNA]</scope>
    <source>
        <tissue evidence="2">Muscle</tissue>
    </source>
</reference>
<sequence length="402" mass="43637">QFPSVKIGIGARRIGSYDCTESRLFRGEGLERRIWAECGGFERVGTAPNGAGHGFWGDSVTGRALSVSGGARGGHSGRRRGRTPHPPIGVQIGAGRRMADLGSFQATALENISRRVRCLCLRRRRGSPGSGTSAKRPSIDKRKPGRGRSRVPHLSLLSSCIIPSLLLIPHLLLSFPLPSYLPCFILTSPSSLPRYLLASSSPSPPSSTASLPLLPHSHPLPLLLSSYLPSSSPSPSSYPRYFLTHLPHLTQHIPSCFMLIFPSPLPQPLLSIAFSPSLTRNDYSLVSSHHLFSLLTQRITSTCFNPSLSSSYPSPLPPCLHPHRFPPLTIYSLASSSPFPPSYPTIYFSLLHPPPFPPSYLTRLRLASPSTLSPSLTLKIYTLARARTISLRGRNALLSPGL</sequence>
<name>A0A3R7QKV2_PENVA</name>